<dbReference type="EMBL" id="MTYJ01000005">
    <property type="protein sequence ID" value="OQV24810.1"/>
    <property type="molecule type" value="Genomic_DNA"/>
</dbReference>
<gene>
    <name evidence="1" type="ORF">BV898_01400</name>
</gene>
<proteinExistence type="predicted"/>
<dbReference type="AlphaFoldDB" id="A0A1W0XBL2"/>
<keyword evidence="2" id="KW-1185">Reference proteome</keyword>
<accession>A0A1W0XBL2</accession>
<name>A0A1W0XBL2_HYPEX</name>
<dbReference type="Proteomes" id="UP000192578">
    <property type="component" value="Unassembled WGS sequence"/>
</dbReference>
<sequence>MILRITFGRDSNRLFSLVFLPISLFVLPVSGYYKIYSCYGVGACEITIHTGGIPDDIHRWAVECHDGEAMTGLDGVGGFGTAWCKFMFPKKKPSFGIYPYYEYCNVRDVSIMKEYYCYDRFYPYDTYDTFVTAYDSTDVYKCCKLPHGYHLDYSRCEYKYSHDRWGEPYDENTMWPTRCDRDYLLTGIGKAMNPWTEAMNYVWSQCCPVFYDPAYIPLFVRANETLHQEQAGEAHQTYYTPTANSQNYG</sequence>
<organism evidence="1 2">
    <name type="scientific">Hypsibius exemplaris</name>
    <name type="common">Freshwater tardigrade</name>
    <dbReference type="NCBI Taxonomy" id="2072580"/>
    <lineage>
        <taxon>Eukaryota</taxon>
        <taxon>Metazoa</taxon>
        <taxon>Ecdysozoa</taxon>
        <taxon>Tardigrada</taxon>
        <taxon>Eutardigrada</taxon>
        <taxon>Parachela</taxon>
        <taxon>Hypsibioidea</taxon>
        <taxon>Hypsibiidae</taxon>
        <taxon>Hypsibius</taxon>
    </lineage>
</organism>
<evidence type="ECO:0000313" key="1">
    <source>
        <dbReference type="EMBL" id="OQV24810.1"/>
    </source>
</evidence>
<evidence type="ECO:0000313" key="2">
    <source>
        <dbReference type="Proteomes" id="UP000192578"/>
    </source>
</evidence>
<dbReference type="OrthoDB" id="10051069at2759"/>
<protein>
    <submittedName>
        <fullName evidence="1">Uncharacterized protein</fullName>
    </submittedName>
</protein>
<comment type="caution">
    <text evidence="1">The sequence shown here is derived from an EMBL/GenBank/DDBJ whole genome shotgun (WGS) entry which is preliminary data.</text>
</comment>
<reference evidence="2" key="1">
    <citation type="submission" date="2017-01" db="EMBL/GenBank/DDBJ databases">
        <title>Comparative genomics of anhydrobiosis in the tardigrade Hypsibius dujardini.</title>
        <authorList>
            <person name="Yoshida Y."/>
            <person name="Koutsovoulos G."/>
            <person name="Laetsch D."/>
            <person name="Stevens L."/>
            <person name="Kumar S."/>
            <person name="Horikawa D."/>
            <person name="Ishino K."/>
            <person name="Komine S."/>
            <person name="Tomita M."/>
            <person name="Blaxter M."/>
            <person name="Arakawa K."/>
        </authorList>
    </citation>
    <scope>NUCLEOTIDE SEQUENCE [LARGE SCALE GENOMIC DNA]</scope>
    <source>
        <strain evidence="2">Z151</strain>
    </source>
</reference>